<evidence type="ECO:0000256" key="1">
    <source>
        <dbReference type="SAM" id="MobiDB-lite"/>
    </source>
</evidence>
<reference evidence="2 3" key="1">
    <citation type="journal article" date="2018" name="Nat. Ecol. Evol.">
        <title>Pezizomycetes genomes reveal the molecular basis of ectomycorrhizal truffle lifestyle.</title>
        <authorList>
            <person name="Murat C."/>
            <person name="Payen T."/>
            <person name="Noel B."/>
            <person name="Kuo A."/>
            <person name="Morin E."/>
            <person name="Chen J."/>
            <person name="Kohler A."/>
            <person name="Krizsan K."/>
            <person name="Balestrini R."/>
            <person name="Da Silva C."/>
            <person name="Montanini B."/>
            <person name="Hainaut M."/>
            <person name="Levati E."/>
            <person name="Barry K.W."/>
            <person name="Belfiori B."/>
            <person name="Cichocki N."/>
            <person name="Clum A."/>
            <person name="Dockter R.B."/>
            <person name="Fauchery L."/>
            <person name="Guy J."/>
            <person name="Iotti M."/>
            <person name="Le Tacon F."/>
            <person name="Lindquist E.A."/>
            <person name="Lipzen A."/>
            <person name="Malagnac F."/>
            <person name="Mello A."/>
            <person name="Molinier V."/>
            <person name="Miyauchi S."/>
            <person name="Poulain J."/>
            <person name="Riccioni C."/>
            <person name="Rubini A."/>
            <person name="Sitrit Y."/>
            <person name="Splivallo R."/>
            <person name="Traeger S."/>
            <person name="Wang M."/>
            <person name="Zifcakova L."/>
            <person name="Wipf D."/>
            <person name="Zambonelli A."/>
            <person name="Paolocci F."/>
            <person name="Nowrousian M."/>
            <person name="Ottonello S."/>
            <person name="Baldrian P."/>
            <person name="Spatafora J.W."/>
            <person name="Henrissat B."/>
            <person name="Nagy L.G."/>
            <person name="Aury J.M."/>
            <person name="Wincker P."/>
            <person name="Grigoriev I.V."/>
            <person name="Bonfante P."/>
            <person name="Martin F.M."/>
        </authorList>
    </citation>
    <scope>NUCLEOTIDE SEQUENCE [LARGE SCALE GENOMIC DNA]</scope>
    <source>
        <strain evidence="2 3">120613-1</strain>
    </source>
</reference>
<proteinExistence type="predicted"/>
<gene>
    <name evidence="2" type="ORF">L873DRAFT_1384255</name>
</gene>
<feature type="region of interest" description="Disordered" evidence="1">
    <location>
        <begin position="45"/>
        <end position="104"/>
    </location>
</feature>
<keyword evidence="3" id="KW-1185">Reference proteome</keyword>
<dbReference type="EMBL" id="ML120431">
    <property type="protein sequence ID" value="RPA95007.1"/>
    <property type="molecule type" value="Genomic_DNA"/>
</dbReference>
<dbReference type="AlphaFoldDB" id="A0A3N4JCJ8"/>
<organism evidence="2 3">
    <name type="scientific">Choiromyces venosus 120613-1</name>
    <dbReference type="NCBI Taxonomy" id="1336337"/>
    <lineage>
        <taxon>Eukaryota</taxon>
        <taxon>Fungi</taxon>
        <taxon>Dikarya</taxon>
        <taxon>Ascomycota</taxon>
        <taxon>Pezizomycotina</taxon>
        <taxon>Pezizomycetes</taxon>
        <taxon>Pezizales</taxon>
        <taxon>Tuberaceae</taxon>
        <taxon>Choiromyces</taxon>
    </lineage>
</organism>
<accession>A0A3N4JCJ8</accession>
<feature type="compositionally biased region" description="Polar residues" evidence="1">
    <location>
        <begin position="66"/>
        <end position="81"/>
    </location>
</feature>
<evidence type="ECO:0000313" key="2">
    <source>
        <dbReference type="EMBL" id="RPA95007.1"/>
    </source>
</evidence>
<protein>
    <submittedName>
        <fullName evidence="2">Uncharacterized protein</fullName>
    </submittedName>
</protein>
<evidence type="ECO:0000313" key="3">
    <source>
        <dbReference type="Proteomes" id="UP000276215"/>
    </source>
</evidence>
<name>A0A3N4JCJ8_9PEZI</name>
<dbReference type="Proteomes" id="UP000276215">
    <property type="component" value="Unassembled WGS sequence"/>
</dbReference>
<sequence length="104" mass="11612">MLKEDFICGLVFCLLRGGKEGRRGDIVLLCRDFEDLDLSALSYGTHPPAKGPGGKHYSNRHPTAYHHTSSSTIQYHYSSPKTPEPPRHINPIDHIPPHTLRAAD</sequence>